<dbReference type="AlphaFoldDB" id="A9HYE2"/>
<organism evidence="1 2">
    <name type="scientific">Bordetella petrii (strain ATCC BAA-461 / DSM 12804 / CCUG 43448 / CIP 107267 / Se-1111R)</name>
    <dbReference type="NCBI Taxonomy" id="340100"/>
    <lineage>
        <taxon>Bacteria</taxon>
        <taxon>Pseudomonadati</taxon>
        <taxon>Pseudomonadota</taxon>
        <taxon>Betaproteobacteria</taxon>
        <taxon>Burkholderiales</taxon>
        <taxon>Alcaligenaceae</taxon>
        <taxon>Bordetella</taxon>
    </lineage>
</organism>
<keyword evidence="2" id="KW-1185">Reference proteome</keyword>
<dbReference type="KEGG" id="bpt:Bpet0396"/>
<evidence type="ECO:0008006" key="3">
    <source>
        <dbReference type="Google" id="ProtNLM"/>
    </source>
</evidence>
<proteinExistence type="predicted"/>
<accession>A9HYE2</accession>
<sequence>MPTGDRNIMISKLFRLLSARLPHVLGAALLLAACTPSYNWREIEVADGHARAAFPDRVHTQARDISLGGHTLRFTLAMSEVDGAMFAVGHAPLPPALAADPAGRDALGRALMQSLYANLGVQPAQVLPAYGDEIEVHGQAGHKPGWLLARVWVTDTMLIDAVAAGTPDSLPKERAQEFVRAVKLNR</sequence>
<dbReference type="PROSITE" id="PS51257">
    <property type="entry name" value="PROKAR_LIPOPROTEIN"/>
    <property type="match status" value="1"/>
</dbReference>
<gene>
    <name evidence="1" type="ordered locus">Bpet0396</name>
</gene>
<dbReference type="EMBL" id="AM902716">
    <property type="protein sequence ID" value="CAP40728.1"/>
    <property type="molecule type" value="Genomic_DNA"/>
</dbReference>
<name>A9HYE2_BORPD</name>
<reference evidence="1 2" key="1">
    <citation type="journal article" date="2008" name="BMC Genomics">
        <title>The missing link: Bordetella petrii is endowed with both the metabolic versatility of environmental bacteria and virulence traits of pathogenic Bordetellae.</title>
        <authorList>
            <person name="Gross R."/>
            <person name="Guzman C.A."/>
            <person name="Sebaihia M."/>
            <person name="Martins Dos Santos V.A."/>
            <person name="Pieper D.H."/>
            <person name="Koebnik R."/>
            <person name="Lechner M."/>
            <person name="Bartels D."/>
            <person name="Buhrmester J."/>
            <person name="Choudhuri J.V."/>
            <person name="Ebensen T."/>
            <person name="Gaigalat L."/>
            <person name="Herrmann S."/>
            <person name="Khachane A.N."/>
            <person name="Larisch C."/>
            <person name="Link S."/>
            <person name="Linke B."/>
            <person name="Meyer F."/>
            <person name="Mormann S."/>
            <person name="Nakunst D."/>
            <person name="Rueckert C."/>
            <person name="Schneiker-Bekel S."/>
            <person name="Schulze K."/>
            <person name="Vorhoelter F.J."/>
            <person name="Yevsa T."/>
            <person name="Engle J.T."/>
            <person name="Goldman W.E."/>
            <person name="Puehler A."/>
            <person name="Goebel U.B."/>
            <person name="Goesmann A."/>
            <person name="Bloecker H."/>
            <person name="Kaiser O."/>
            <person name="Martinez-Arias R."/>
        </authorList>
    </citation>
    <scope>NUCLEOTIDE SEQUENCE [LARGE SCALE GENOMIC DNA]</scope>
    <source>
        <strain evidence="2">ATCC BAA-461 / DSM 12804 / CCUG 43448 / CIP 107267 / Se-1111R</strain>
    </source>
</reference>
<dbReference type="Proteomes" id="UP000001225">
    <property type="component" value="Chromosome"/>
</dbReference>
<protein>
    <recommendedName>
        <fullName evidence="3">Lipoprotein</fullName>
    </recommendedName>
</protein>
<evidence type="ECO:0000313" key="1">
    <source>
        <dbReference type="EMBL" id="CAP40728.1"/>
    </source>
</evidence>
<evidence type="ECO:0000313" key="2">
    <source>
        <dbReference type="Proteomes" id="UP000001225"/>
    </source>
</evidence>
<dbReference type="eggNOG" id="ENOG50335NT">
    <property type="taxonomic scope" value="Bacteria"/>
</dbReference>